<comment type="caution">
    <text evidence="7">The sequence shown here is derived from an EMBL/GenBank/DDBJ whole genome shotgun (WGS) entry which is preliminary data.</text>
</comment>
<dbReference type="Proteomes" id="UP000229740">
    <property type="component" value="Unassembled WGS sequence"/>
</dbReference>
<feature type="transmembrane region" description="Helical" evidence="6">
    <location>
        <begin position="243"/>
        <end position="270"/>
    </location>
</feature>
<reference evidence="7 8" key="1">
    <citation type="submission" date="2017-10" db="EMBL/GenBank/DDBJ databases">
        <title>Novel microbial diversity and functional potential in the marine mammal oral microbiome.</title>
        <authorList>
            <person name="Dudek N.K."/>
            <person name="Sun C.L."/>
            <person name="Burstein D."/>
            <person name="Kantor R.S."/>
            <person name="Aliaga Goltsman D.S."/>
            <person name="Bik E.M."/>
            <person name="Thomas B.C."/>
            <person name="Banfield J.F."/>
            <person name="Relman D.A."/>
        </authorList>
    </citation>
    <scope>NUCLEOTIDE SEQUENCE [LARGE SCALE GENOMIC DNA]</scope>
    <source>
        <strain evidence="7">DOLZORAL124_49_17</strain>
    </source>
</reference>
<evidence type="ECO:0000256" key="2">
    <source>
        <dbReference type="ARBA" id="ARBA00022475"/>
    </source>
</evidence>
<feature type="transmembrane region" description="Helical" evidence="6">
    <location>
        <begin position="62"/>
        <end position="78"/>
    </location>
</feature>
<evidence type="ECO:0000256" key="3">
    <source>
        <dbReference type="ARBA" id="ARBA00022692"/>
    </source>
</evidence>
<dbReference type="AlphaFoldDB" id="A0A2G6E1Q7"/>
<dbReference type="GO" id="GO:0005886">
    <property type="term" value="C:plasma membrane"/>
    <property type="evidence" value="ECO:0007669"/>
    <property type="project" value="UniProtKB-SubCell"/>
</dbReference>
<evidence type="ECO:0000256" key="4">
    <source>
        <dbReference type="ARBA" id="ARBA00022989"/>
    </source>
</evidence>
<keyword evidence="3 6" id="KW-0812">Transmembrane</keyword>
<feature type="transmembrane region" description="Helical" evidence="6">
    <location>
        <begin position="109"/>
        <end position="131"/>
    </location>
</feature>
<proteinExistence type="predicted"/>
<comment type="subcellular location">
    <subcellularLocation>
        <location evidence="1">Cell membrane</location>
        <topology evidence="1">Multi-pass membrane protein</topology>
    </subcellularLocation>
</comment>
<gene>
    <name evidence="7" type="ORF">CSB45_13080</name>
</gene>
<dbReference type="CDD" id="cd06581">
    <property type="entry name" value="TM_PBP1_LivM_like"/>
    <property type="match status" value="1"/>
</dbReference>
<feature type="transmembrane region" description="Helical" evidence="6">
    <location>
        <begin position="84"/>
        <end position="102"/>
    </location>
</feature>
<feature type="transmembrane region" description="Helical" evidence="6">
    <location>
        <begin position="282"/>
        <end position="307"/>
    </location>
</feature>
<dbReference type="InterPro" id="IPR001851">
    <property type="entry name" value="ABC_transp_permease"/>
</dbReference>
<name>A0A2G6E1Q7_9BACT</name>
<feature type="transmembrane region" description="Helical" evidence="6">
    <location>
        <begin position="159"/>
        <end position="178"/>
    </location>
</feature>
<dbReference type="InterPro" id="IPR043428">
    <property type="entry name" value="LivM-like"/>
</dbReference>
<sequence>MTFMERRRYIWLLLGALLLFPLCVNDSYVLNVAIMAGIYIILASSMNLTNGYGGIFSMGHSAFYGIGAYTTGILHYHFGTGFWTGLLAGTVLSILFGLLLGIPTLRLQGIFFAMVSVAFLEILRLAAINWISVTRGPMGIPGIPGPTVFGWTLSTNRQFYYVILLLVLLVLFLLSRIVHSRIGRALTAVRDDAQAAASLGISPFRYRLIALAFSTGFAGVAGCFYAHYATYISVDSFGVQETFIIMTMMVVGGMGTLSGPVAGAVLLTVFPELFRFLQEYRMVAYGAILILVILFRPEGLLGVSGIVGTEGLLKRRQERRQP</sequence>
<evidence type="ECO:0000256" key="5">
    <source>
        <dbReference type="ARBA" id="ARBA00023136"/>
    </source>
</evidence>
<evidence type="ECO:0000256" key="6">
    <source>
        <dbReference type="SAM" id="Phobius"/>
    </source>
</evidence>
<dbReference type="EMBL" id="PDPS01000039">
    <property type="protein sequence ID" value="PID56029.1"/>
    <property type="molecule type" value="Genomic_DNA"/>
</dbReference>
<evidence type="ECO:0000313" key="8">
    <source>
        <dbReference type="Proteomes" id="UP000229740"/>
    </source>
</evidence>
<dbReference type="GO" id="GO:0015658">
    <property type="term" value="F:branched-chain amino acid transmembrane transporter activity"/>
    <property type="evidence" value="ECO:0007669"/>
    <property type="project" value="InterPro"/>
</dbReference>
<evidence type="ECO:0000256" key="1">
    <source>
        <dbReference type="ARBA" id="ARBA00004651"/>
    </source>
</evidence>
<feature type="transmembrane region" description="Helical" evidence="6">
    <location>
        <begin position="208"/>
        <end position="231"/>
    </location>
</feature>
<keyword evidence="4 6" id="KW-1133">Transmembrane helix</keyword>
<dbReference type="PANTHER" id="PTHR30482">
    <property type="entry name" value="HIGH-AFFINITY BRANCHED-CHAIN AMINO ACID TRANSPORT SYSTEM PERMEASE"/>
    <property type="match status" value="1"/>
</dbReference>
<organism evidence="7 8">
    <name type="scientific">candidate division KSB3 bacterium</name>
    <dbReference type="NCBI Taxonomy" id="2044937"/>
    <lineage>
        <taxon>Bacteria</taxon>
        <taxon>candidate division KSB3</taxon>
    </lineage>
</organism>
<accession>A0A2G6E1Q7</accession>
<dbReference type="Pfam" id="PF02653">
    <property type="entry name" value="BPD_transp_2"/>
    <property type="match status" value="1"/>
</dbReference>
<dbReference type="PANTHER" id="PTHR30482:SF10">
    <property type="entry name" value="HIGH-AFFINITY BRANCHED-CHAIN AMINO ACID TRANSPORT PROTEIN BRAE"/>
    <property type="match status" value="1"/>
</dbReference>
<keyword evidence="2" id="KW-1003">Cell membrane</keyword>
<keyword evidence="5 6" id="KW-0472">Membrane</keyword>
<evidence type="ECO:0000313" key="7">
    <source>
        <dbReference type="EMBL" id="PID56029.1"/>
    </source>
</evidence>
<protein>
    <submittedName>
        <fullName evidence="7">Branched-chain amino acid ABC transporter permease</fullName>
    </submittedName>
</protein>